<dbReference type="RefSeq" id="WP_186907235.1">
    <property type="nucleotide sequence ID" value="NZ_JACOPP010000006.1"/>
</dbReference>
<reference evidence="1" key="1">
    <citation type="submission" date="2020-08" db="EMBL/GenBank/DDBJ databases">
        <title>Genome public.</title>
        <authorList>
            <person name="Liu C."/>
            <person name="Sun Q."/>
        </authorList>
    </citation>
    <scope>NUCLEOTIDE SEQUENCE</scope>
    <source>
        <strain evidence="1">NSJ-51</strain>
    </source>
</reference>
<organism evidence="1 2">
    <name type="scientific">Lawsonibacter hominis</name>
    <dbReference type="NCBI Taxonomy" id="2763053"/>
    <lineage>
        <taxon>Bacteria</taxon>
        <taxon>Bacillati</taxon>
        <taxon>Bacillota</taxon>
        <taxon>Clostridia</taxon>
        <taxon>Eubacteriales</taxon>
        <taxon>Oscillospiraceae</taxon>
        <taxon>Lawsonibacter</taxon>
    </lineage>
</organism>
<dbReference type="Proteomes" id="UP000661435">
    <property type="component" value="Unassembled WGS sequence"/>
</dbReference>
<gene>
    <name evidence="1" type="ORF">H8S57_06300</name>
</gene>
<comment type="caution">
    <text evidence="1">The sequence shown here is derived from an EMBL/GenBank/DDBJ whole genome shotgun (WGS) entry which is preliminary data.</text>
</comment>
<name>A0A8J6JFH9_9FIRM</name>
<evidence type="ECO:0000313" key="2">
    <source>
        <dbReference type="Proteomes" id="UP000661435"/>
    </source>
</evidence>
<keyword evidence="2" id="KW-1185">Reference proteome</keyword>
<protein>
    <submittedName>
        <fullName evidence="1">Uncharacterized protein</fullName>
    </submittedName>
</protein>
<dbReference type="AlphaFoldDB" id="A0A8J6JFH9"/>
<accession>A0A8J6JFH9</accession>
<proteinExistence type="predicted"/>
<evidence type="ECO:0000313" key="1">
    <source>
        <dbReference type="EMBL" id="MBC5733335.1"/>
    </source>
</evidence>
<dbReference type="EMBL" id="JACOPP010000006">
    <property type="protein sequence ID" value="MBC5733335.1"/>
    <property type="molecule type" value="Genomic_DNA"/>
</dbReference>
<sequence length="235" mass="25157">MKKTVICTVVALLAGFALGIFCGSGVLSGTGGLVRATASAADSPLPATMNLALATGLPAPTSLPLDETDNTRLVERAGVVLEALKQKDYTALATLISPGKGVTFTPYSTVDPDRDHTMTASQIAGLASDDNVYVWGVEDGRGDPIKLTAADYFERYVFNTDYTQAPVIGIDNVQACGNALENVAEGYPDGRFVEYYFPGLNPKMEGFDWCSLKLVFEAAENDWYLVGLIHSEWTI</sequence>